<gene>
    <name evidence="10" type="ORF">SAMN06295967_102116</name>
</gene>
<name>A0A239B3W8_9BACT</name>
<dbReference type="EMBL" id="FZOK01000002">
    <property type="protein sequence ID" value="SNS02686.1"/>
    <property type="molecule type" value="Genomic_DNA"/>
</dbReference>
<protein>
    <submittedName>
        <fullName evidence="10">Iron complex outermembrane recepter protein</fullName>
    </submittedName>
</protein>
<dbReference type="InterPro" id="IPR023996">
    <property type="entry name" value="TonB-dep_OMP_SusC/RagA"/>
</dbReference>
<feature type="signal peptide" evidence="8">
    <location>
        <begin position="1"/>
        <end position="27"/>
    </location>
</feature>
<feature type="domain" description="TonB-dependent receptor plug" evidence="9">
    <location>
        <begin position="122"/>
        <end position="248"/>
    </location>
</feature>
<dbReference type="Gene3D" id="2.60.40.1120">
    <property type="entry name" value="Carboxypeptidase-like, regulatory domain"/>
    <property type="match status" value="1"/>
</dbReference>
<dbReference type="Gene3D" id="2.40.170.20">
    <property type="entry name" value="TonB-dependent receptor, beta-barrel domain"/>
    <property type="match status" value="1"/>
</dbReference>
<dbReference type="InterPro" id="IPR039426">
    <property type="entry name" value="TonB-dep_rcpt-like"/>
</dbReference>
<evidence type="ECO:0000256" key="4">
    <source>
        <dbReference type="ARBA" id="ARBA00022692"/>
    </source>
</evidence>
<dbReference type="Pfam" id="PF07715">
    <property type="entry name" value="Plug"/>
    <property type="match status" value="1"/>
</dbReference>
<dbReference type="InterPro" id="IPR037066">
    <property type="entry name" value="Plug_dom_sf"/>
</dbReference>
<dbReference type="Pfam" id="PF13715">
    <property type="entry name" value="CarbopepD_reg_2"/>
    <property type="match status" value="1"/>
</dbReference>
<evidence type="ECO:0000313" key="10">
    <source>
        <dbReference type="EMBL" id="SNS02686.1"/>
    </source>
</evidence>
<evidence type="ECO:0000259" key="9">
    <source>
        <dbReference type="Pfam" id="PF07715"/>
    </source>
</evidence>
<dbReference type="InterPro" id="IPR012910">
    <property type="entry name" value="Plug_dom"/>
</dbReference>
<dbReference type="FunFam" id="2.60.40.1120:FF:000003">
    <property type="entry name" value="Outer membrane protein Omp121"/>
    <property type="match status" value="1"/>
</dbReference>
<sequence>MRNYLQQVKALLMVTMLLFATVLSANAQSREVSGTVLDKTMGEPLPGVTVLVKGTTRGVTTDLDGKYTINLQSGDQVLVFSFVGFAAQEITIGNQSTINIELDEDIQSLQEAVVIGYGEQRAQDATGAVVALGEKKFNKGVINSPEQLLQGRAAGVQITPSSGEPGAAINIRIRGTSSVRSNNNPLFVVDGVPLDGGATQSGGADYGAGASQPRNPLNFLNPDDIESISVLKDASAAAIYGSRGSNGVVLITTKRGKAGQESLTLSASTSISTRARKIDLLDASDYVAQAQAAGADPSIVDFGSATDWQDEIFQTALTQNYNLGYGGGTEKTQYRVSLSYMDQKGIIKNTGLERITGRVNATHKMIDDKLKFDLQLSASNIKDSYAPLGEDVGFEGNLIGAALQANPTRPIRNADGTFAQSQDFRNPAAMLAYIDDQGETVRVLANMGLTWNITSDLFYKFNYGYDYSSGVRRTSIDQRILFPGIQNIGRGIINNNYLNSQLIEHTLNYNTEINGNRLSALLGFSYQNFENRGHFLQSQFFTLPGVPPVDNMGGVDNVNARAFLGDSFRGRDELQSFFGRVNYNIQDKYLFTGTVRVDGSSKFGADNKYGVFPSLAAAWRISEETFLKGKFFDDLKVRAGFGITGNQEFPRNAAITVQRADNQGGTFIANEFNPFLRWEETIQYNLGFDFSILRSKLTGQIDYFNKQTQNLLILVDVPAPANAVSRWENLPGTVYNEGIEITLDYLAMERNDFSWNVLANATFLRNDVQGVGTTLNTGNINGQGLTGAYAQRITDGQPLYSFFMRDFQGYTEDGLGIYRNNEELFYLGSPFPTFTYGLTNNFSYGKWDASIFLNGQNGGLVYNNTANAIFLRGNLANGRNVTREIANSAENPLNFGEVSSRFLESSNFLRLSNLNIGYSFDVNNRYIKTLRIGFTGQNLLLFTNYTGYDPEVNTNKARDGVPSLGIDYTAFPIPRVYTLNLNIGF</sequence>
<dbReference type="Gene3D" id="2.170.130.10">
    <property type="entry name" value="TonB-dependent receptor, plug domain"/>
    <property type="match status" value="1"/>
</dbReference>
<evidence type="ECO:0000256" key="1">
    <source>
        <dbReference type="ARBA" id="ARBA00004571"/>
    </source>
</evidence>
<organism evidence="10 11">
    <name type="scientific">Belliella buryatensis</name>
    <dbReference type="NCBI Taxonomy" id="1500549"/>
    <lineage>
        <taxon>Bacteria</taxon>
        <taxon>Pseudomonadati</taxon>
        <taxon>Bacteroidota</taxon>
        <taxon>Cytophagia</taxon>
        <taxon>Cytophagales</taxon>
        <taxon>Cyclobacteriaceae</taxon>
        <taxon>Belliella</taxon>
    </lineage>
</organism>
<dbReference type="InterPro" id="IPR008969">
    <property type="entry name" value="CarboxyPept-like_regulatory"/>
</dbReference>
<dbReference type="OrthoDB" id="9768177at2"/>
<evidence type="ECO:0000256" key="3">
    <source>
        <dbReference type="ARBA" id="ARBA00022452"/>
    </source>
</evidence>
<dbReference type="RefSeq" id="WP_089237668.1">
    <property type="nucleotide sequence ID" value="NZ_FZOK01000002.1"/>
</dbReference>
<dbReference type="NCBIfam" id="TIGR04056">
    <property type="entry name" value="OMP_RagA_SusC"/>
    <property type="match status" value="1"/>
</dbReference>
<comment type="subcellular location">
    <subcellularLocation>
        <location evidence="1 7">Cell outer membrane</location>
        <topology evidence="1 7">Multi-pass membrane protein</topology>
    </subcellularLocation>
</comment>
<evidence type="ECO:0000256" key="2">
    <source>
        <dbReference type="ARBA" id="ARBA00022448"/>
    </source>
</evidence>
<keyword evidence="4 7" id="KW-0812">Transmembrane</keyword>
<keyword evidence="8" id="KW-0732">Signal</keyword>
<dbReference type="NCBIfam" id="TIGR04057">
    <property type="entry name" value="SusC_RagA_signa"/>
    <property type="match status" value="1"/>
</dbReference>
<comment type="similarity">
    <text evidence="7">Belongs to the TonB-dependent receptor family.</text>
</comment>
<keyword evidence="2 7" id="KW-0813">Transport</keyword>
<keyword evidence="6 7" id="KW-0998">Cell outer membrane</keyword>
<keyword evidence="5 7" id="KW-0472">Membrane</keyword>
<dbReference type="InterPro" id="IPR023997">
    <property type="entry name" value="TonB-dep_OMP_SusC/RagA_CS"/>
</dbReference>
<feature type="chain" id="PRO_5012828153" evidence="8">
    <location>
        <begin position="28"/>
        <end position="985"/>
    </location>
</feature>
<dbReference type="SUPFAM" id="SSF49464">
    <property type="entry name" value="Carboxypeptidase regulatory domain-like"/>
    <property type="match status" value="1"/>
</dbReference>
<evidence type="ECO:0000256" key="8">
    <source>
        <dbReference type="SAM" id="SignalP"/>
    </source>
</evidence>
<dbReference type="GO" id="GO:0009279">
    <property type="term" value="C:cell outer membrane"/>
    <property type="evidence" value="ECO:0007669"/>
    <property type="project" value="UniProtKB-SubCell"/>
</dbReference>
<dbReference type="Proteomes" id="UP000198480">
    <property type="component" value="Unassembled WGS sequence"/>
</dbReference>
<evidence type="ECO:0000313" key="11">
    <source>
        <dbReference type="Proteomes" id="UP000198480"/>
    </source>
</evidence>
<keyword evidence="3 7" id="KW-1134">Transmembrane beta strand</keyword>
<reference evidence="11" key="1">
    <citation type="submission" date="2017-06" db="EMBL/GenBank/DDBJ databases">
        <authorList>
            <person name="Varghese N."/>
            <person name="Submissions S."/>
        </authorList>
    </citation>
    <scope>NUCLEOTIDE SEQUENCE [LARGE SCALE GENOMIC DNA]</scope>
    <source>
        <strain evidence="11">5C</strain>
    </source>
</reference>
<keyword evidence="11" id="KW-1185">Reference proteome</keyword>
<evidence type="ECO:0000256" key="6">
    <source>
        <dbReference type="ARBA" id="ARBA00023237"/>
    </source>
</evidence>
<dbReference type="PROSITE" id="PS52016">
    <property type="entry name" value="TONB_DEPENDENT_REC_3"/>
    <property type="match status" value="1"/>
</dbReference>
<proteinExistence type="inferred from homology"/>
<dbReference type="InterPro" id="IPR036942">
    <property type="entry name" value="Beta-barrel_TonB_sf"/>
</dbReference>
<evidence type="ECO:0000256" key="7">
    <source>
        <dbReference type="PROSITE-ProRule" id="PRU01360"/>
    </source>
</evidence>
<accession>A0A239B3W8</accession>
<evidence type="ECO:0000256" key="5">
    <source>
        <dbReference type="ARBA" id="ARBA00023136"/>
    </source>
</evidence>
<dbReference type="AlphaFoldDB" id="A0A239B3W8"/>
<dbReference type="SUPFAM" id="SSF56935">
    <property type="entry name" value="Porins"/>
    <property type="match status" value="1"/>
</dbReference>